<evidence type="ECO:0000256" key="1">
    <source>
        <dbReference type="ARBA" id="ARBA00004370"/>
    </source>
</evidence>
<feature type="domain" description="Dynamin N-terminal" evidence="6">
    <location>
        <begin position="52"/>
        <end position="204"/>
    </location>
</feature>
<dbReference type="PANTHER" id="PTHR10465:SF0">
    <property type="entry name" value="SARCALUMENIN"/>
    <property type="match status" value="1"/>
</dbReference>
<keyword evidence="2" id="KW-0547">Nucleotide-binding</keyword>
<dbReference type="GO" id="GO:0003924">
    <property type="term" value="F:GTPase activity"/>
    <property type="evidence" value="ECO:0007669"/>
    <property type="project" value="InterPro"/>
</dbReference>
<dbReference type="Proteomes" id="UP000676456">
    <property type="component" value="Unassembled WGS sequence"/>
</dbReference>
<dbReference type="RefSeq" id="WP_213097116.1">
    <property type="nucleotide sequence ID" value="NZ_JAGYPN010000001.1"/>
</dbReference>
<name>A0A942Z350_9BACI</name>
<evidence type="ECO:0000256" key="4">
    <source>
        <dbReference type="ARBA" id="ARBA00023134"/>
    </source>
</evidence>
<evidence type="ECO:0000259" key="6">
    <source>
        <dbReference type="Pfam" id="PF00350"/>
    </source>
</evidence>
<dbReference type="SUPFAM" id="SSF52540">
    <property type="entry name" value="P-loop containing nucleoside triphosphate hydrolases"/>
    <property type="match status" value="2"/>
</dbReference>
<accession>A0A942Z350</accession>
<dbReference type="Gene3D" id="3.40.50.300">
    <property type="entry name" value="P-loop containing nucleotide triphosphate hydrolases"/>
    <property type="match status" value="2"/>
</dbReference>
<feature type="domain" description="Dynamin N-terminal" evidence="6">
    <location>
        <begin position="631"/>
        <end position="856"/>
    </location>
</feature>
<organism evidence="7 8">
    <name type="scientific">Lederbergia citrea</name>
    <dbReference type="NCBI Taxonomy" id="2833581"/>
    <lineage>
        <taxon>Bacteria</taxon>
        <taxon>Bacillati</taxon>
        <taxon>Bacillota</taxon>
        <taxon>Bacilli</taxon>
        <taxon>Bacillales</taxon>
        <taxon>Bacillaceae</taxon>
        <taxon>Lederbergia</taxon>
    </lineage>
</organism>
<dbReference type="InterPro" id="IPR045063">
    <property type="entry name" value="Dynamin_N"/>
</dbReference>
<keyword evidence="8" id="KW-1185">Reference proteome</keyword>
<sequence length="1201" mass="137383">MVKALELSVKEKQLHRALVLLERFKEHGDDIRVNKTNKLLKKIHDNEFITAFSGHFSAGKSTMINTLIGEQILPSSPIPTSANLVKVHGAEEDFAKVYYHTERPLYFQAPYDFTTVKEFCKNGDVTEIEIGKRDSLLPHGVTVMDTPGVDSTDDAHRISTESALHLADLVFYVMDYNHVQSELNFMYTKNLLKHGVKLFLIINQIDKHNNAELSFPEFKQSAIDSFATWGVNPAGIYFTTLKELEHPENEFKAVKMLIDEAFENHDTWLETTIEAAFNRLIDEHKKWLNEEMKAEAEPFEEVISVYSETELADIFSKEQRLKGNKKKLAETVEKWEKNFVSERESLLKNAYLMPFETRALAEQFLISAQPNFKLGLFFSKKKTEEERKVRLDNFASSVRKQVESQIDWHLKQWASEKLAEYDLNSEELQLKAQNLEVVFDDELLTNTIKKGAGVNGEYVLNYCEEVADRIKKIARVKTNQFKETVILVLKMQVENEMSTIQAELNQTVKAANALRSLIELEKTYEEKATRITSPTGNERGLLQGLQADWEIAQQDVQFYTRESVQPAEMSPVIADEIKQPNTNSEAIIDIQEMIKKLERAISHLKEEKGFKRITAQLAEKASRLKERNYTVALFGAFSAGKSSFANALLGKGVLPVSPNPTTAAINRICPPTIENKHGTAMVHLKNENQMLADIAQSLSIFGYNCLSLDDAYNQIPNILAHLGDDSTEKIHLSFLAAFLGGFQSYKDQLGMSLTTNLEDFQGFVGNETQSCFVETIDLFYDCDFTRQGITLVDTPGADSINARHTGVAFDFIKNADAILFVTYYNHAFSKADREFLIQLGRVKDAFELDKMFFIVNAIDLASSKEEINEVLDYVHGELTQNGIRFPKIFGISSKLALNQESRMASNIDTFKQEFDHFLEHELTKIAVQSAEADYNRVLLLLDELIASASEDEDKKVQRKADLLASQETINSLLLEADPEKLSSRLSQEIKELLFYVKQRVFYRFSDFFKEAFNPAVLRNNNRAHLKKALEELLDSTGYDFAQELRATSLRIENFAKKLLFERFAIMEKELQSIKREITISQMDINFVDTPDFKLAFEETDRKPLEGTFKYFKNPKAFFEQNEKKIMGEALQKILVPIADQYLNDEQKKLQTYYQKMINHEFSKIVTNISSDIEEQYEAWLQALSDQGKLSEWIQIRSALGK</sequence>
<evidence type="ECO:0000256" key="2">
    <source>
        <dbReference type="ARBA" id="ARBA00022741"/>
    </source>
</evidence>
<dbReference type="InterPro" id="IPR027417">
    <property type="entry name" value="P-loop_NTPase"/>
</dbReference>
<keyword evidence="4" id="KW-0342">GTP-binding</keyword>
<dbReference type="GO" id="GO:0016020">
    <property type="term" value="C:membrane"/>
    <property type="evidence" value="ECO:0007669"/>
    <property type="project" value="UniProtKB-SubCell"/>
</dbReference>
<dbReference type="AlphaFoldDB" id="A0A942Z350"/>
<evidence type="ECO:0000256" key="3">
    <source>
        <dbReference type="ARBA" id="ARBA00022801"/>
    </source>
</evidence>
<dbReference type="GO" id="GO:0005525">
    <property type="term" value="F:GTP binding"/>
    <property type="evidence" value="ECO:0007669"/>
    <property type="project" value="UniProtKB-KW"/>
</dbReference>
<dbReference type="EMBL" id="JAGYPN010000001">
    <property type="protein sequence ID" value="MBS4222149.1"/>
    <property type="molecule type" value="Genomic_DNA"/>
</dbReference>
<dbReference type="InterPro" id="IPR027094">
    <property type="entry name" value="Mitofusin_fam"/>
</dbReference>
<reference evidence="7 8" key="1">
    <citation type="submission" date="2021-05" db="EMBL/GenBank/DDBJ databases">
        <title>Novel Bacillus species.</title>
        <authorList>
            <person name="Liu G."/>
        </authorList>
    </citation>
    <scope>NUCLEOTIDE SEQUENCE [LARGE SCALE GENOMIC DNA]</scope>
    <source>
        <strain evidence="7 8">FJAT-49682</strain>
    </source>
</reference>
<evidence type="ECO:0000313" key="7">
    <source>
        <dbReference type="EMBL" id="MBS4222149.1"/>
    </source>
</evidence>
<comment type="subcellular location">
    <subcellularLocation>
        <location evidence="1">Membrane</location>
    </subcellularLocation>
</comment>
<dbReference type="CDD" id="cd09912">
    <property type="entry name" value="DLP_2"/>
    <property type="match status" value="2"/>
</dbReference>
<evidence type="ECO:0000313" key="8">
    <source>
        <dbReference type="Proteomes" id="UP000676456"/>
    </source>
</evidence>
<keyword evidence="3" id="KW-0378">Hydrolase</keyword>
<dbReference type="PANTHER" id="PTHR10465">
    <property type="entry name" value="TRANSMEMBRANE GTPASE FZO1"/>
    <property type="match status" value="1"/>
</dbReference>
<evidence type="ECO:0000256" key="5">
    <source>
        <dbReference type="ARBA" id="ARBA00023136"/>
    </source>
</evidence>
<gene>
    <name evidence="7" type="ORF">KHA91_05180</name>
</gene>
<protein>
    <submittedName>
        <fullName evidence="7">Dynamin family GTPase</fullName>
    </submittedName>
</protein>
<keyword evidence="5" id="KW-0472">Membrane</keyword>
<comment type="caution">
    <text evidence="7">The sequence shown here is derived from an EMBL/GenBank/DDBJ whole genome shotgun (WGS) entry which is preliminary data.</text>
</comment>
<dbReference type="Pfam" id="PF00350">
    <property type="entry name" value="Dynamin_N"/>
    <property type="match status" value="2"/>
</dbReference>
<proteinExistence type="predicted"/>